<evidence type="ECO:0000313" key="2">
    <source>
        <dbReference type="EMBL" id="OMJ78744.1"/>
    </source>
</evidence>
<dbReference type="InterPro" id="IPR011992">
    <property type="entry name" value="EF-hand-dom_pair"/>
</dbReference>
<evidence type="ECO:0000259" key="1">
    <source>
        <dbReference type="PROSITE" id="PS50222"/>
    </source>
</evidence>
<dbReference type="Proteomes" id="UP000187209">
    <property type="component" value="Unassembled WGS sequence"/>
</dbReference>
<dbReference type="OrthoDB" id="296565at2759"/>
<evidence type="ECO:0000313" key="3">
    <source>
        <dbReference type="Proteomes" id="UP000187209"/>
    </source>
</evidence>
<comment type="caution">
    <text evidence="2">The sequence shown here is derived from an EMBL/GenBank/DDBJ whole genome shotgun (WGS) entry which is preliminary data.</text>
</comment>
<reference evidence="2 3" key="1">
    <citation type="submission" date="2016-11" db="EMBL/GenBank/DDBJ databases">
        <title>The macronuclear genome of Stentor coeruleus: a giant cell with tiny introns.</title>
        <authorList>
            <person name="Slabodnick M."/>
            <person name="Ruby J.G."/>
            <person name="Reiff S.B."/>
            <person name="Swart E.C."/>
            <person name="Gosai S."/>
            <person name="Prabakaran S."/>
            <person name="Witkowska E."/>
            <person name="Larue G.E."/>
            <person name="Fisher S."/>
            <person name="Freeman R.M."/>
            <person name="Gunawardena J."/>
            <person name="Chu W."/>
            <person name="Stover N.A."/>
            <person name="Gregory B.D."/>
            <person name="Nowacki M."/>
            <person name="Derisi J."/>
            <person name="Roy S.W."/>
            <person name="Marshall W.F."/>
            <person name="Sood P."/>
        </authorList>
    </citation>
    <scope>NUCLEOTIDE SEQUENCE [LARGE SCALE GENOMIC DNA]</scope>
    <source>
        <strain evidence="2">WM001</strain>
    </source>
</reference>
<dbReference type="SUPFAM" id="SSF47473">
    <property type="entry name" value="EF-hand"/>
    <property type="match status" value="1"/>
</dbReference>
<feature type="domain" description="EF-hand" evidence="1">
    <location>
        <begin position="137"/>
        <end position="165"/>
    </location>
</feature>
<gene>
    <name evidence="2" type="ORF">SteCoe_21388</name>
</gene>
<keyword evidence="3" id="KW-1185">Reference proteome</keyword>
<name>A0A1R2BPT1_9CILI</name>
<dbReference type="PROSITE" id="PS50222">
    <property type="entry name" value="EF_HAND_2"/>
    <property type="match status" value="1"/>
</dbReference>
<sequence>MRQSITRRSTLQERSLSKPRKIPDYLREDLKIAFSIYSDIESDGISLNQAQSILWGFGFWRMTHKEFEIELAESRINPNKPKITFEELLDIITRRYNNGGKFNRIKEIYDILNPKENSEADIREMLDIFHEYLEIPVSENELNDIFECFDSESSPNINISEFIKV</sequence>
<dbReference type="EMBL" id="MPUH01000506">
    <property type="protein sequence ID" value="OMJ78744.1"/>
    <property type="molecule type" value="Genomic_DNA"/>
</dbReference>
<accession>A0A1R2BPT1</accession>
<organism evidence="2 3">
    <name type="scientific">Stentor coeruleus</name>
    <dbReference type="NCBI Taxonomy" id="5963"/>
    <lineage>
        <taxon>Eukaryota</taxon>
        <taxon>Sar</taxon>
        <taxon>Alveolata</taxon>
        <taxon>Ciliophora</taxon>
        <taxon>Postciliodesmatophora</taxon>
        <taxon>Heterotrichea</taxon>
        <taxon>Heterotrichida</taxon>
        <taxon>Stentoridae</taxon>
        <taxon>Stentor</taxon>
    </lineage>
</organism>
<protein>
    <recommendedName>
        <fullName evidence="1">EF-hand domain-containing protein</fullName>
    </recommendedName>
</protein>
<dbReference type="GO" id="GO:0005509">
    <property type="term" value="F:calcium ion binding"/>
    <property type="evidence" value="ECO:0007669"/>
    <property type="project" value="InterPro"/>
</dbReference>
<dbReference type="Gene3D" id="1.10.238.10">
    <property type="entry name" value="EF-hand"/>
    <property type="match status" value="1"/>
</dbReference>
<proteinExistence type="predicted"/>
<dbReference type="AlphaFoldDB" id="A0A1R2BPT1"/>
<dbReference type="InterPro" id="IPR002048">
    <property type="entry name" value="EF_hand_dom"/>
</dbReference>